<organism evidence="1">
    <name type="scientific">Rhizophora mucronata</name>
    <name type="common">Asiatic mangrove</name>
    <dbReference type="NCBI Taxonomy" id="61149"/>
    <lineage>
        <taxon>Eukaryota</taxon>
        <taxon>Viridiplantae</taxon>
        <taxon>Streptophyta</taxon>
        <taxon>Embryophyta</taxon>
        <taxon>Tracheophyta</taxon>
        <taxon>Spermatophyta</taxon>
        <taxon>Magnoliopsida</taxon>
        <taxon>eudicotyledons</taxon>
        <taxon>Gunneridae</taxon>
        <taxon>Pentapetalae</taxon>
        <taxon>rosids</taxon>
        <taxon>fabids</taxon>
        <taxon>Malpighiales</taxon>
        <taxon>Rhizophoraceae</taxon>
        <taxon>Rhizophora</taxon>
    </lineage>
</organism>
<dbReference type="EMBL" id="GGEC01012413">
    <property type="protein sequence ID" value="MBW92896.1"/>
    <property type="molecule type" value="Transcribed_RNA"/>
</dbReference>
<name>A0A2P2JHE3_RHIMU</name>
<proteinExistence type="predicted"/>
<evidence type="ECO:0000313" key="1">
    <source>
        <dbReference type="EMBL" id="MBW92896.1"/>
    </source>
</evidence>
<accession>A0A2P2JHE3</accession>
<protein>
    <submittedName>
        <fullName evidence="1">Retrovirus-related Pol polyprotein from transposon 297 family</fullName>
    </submittedName>
</protein>
<sequence length="59" mass="7016">MTYSNRSCKNLFQYSLMTYSYTVELGRPICKISNRHSNYSCNISSMQKKEQILLWAIRD</sequence>
<dbReference type="AlphaFoldDB" id="A0A2P2JHE3"/>
<reference evidence="1" key="1">
    <citation type="submission" date="2018-02" db="EMBL/GenBank/DDBJ databases">
        <title>Rhizophora mucronata_Transcriptome.</title>
        <authorList>
            <person name="Meera S.P."/>
            <person name="Sreeshan A."/>
            <person name="Augustine A."/>
        </authorList>
    </citation>
    <scope>NUCLEOTIDE SEQUENCE</scope>
    <source>
        <tissue evidence="1">Leaf</tissue>
    </source>
</reference>